<evidence type="ECO:0000256" key="1">
    <source>
        <dbReference type="ARBA" id="ARBA00022576"/>
    </source>
</evidence>
<dbReference type="Proteomes" id="UP000239494">
    <property type="component" value="Unassembled WGS sequence"/>
</dbReference>
<dbReference type="Pfam" id="PF00348">
    <property type="entry name" value="polyprenyl_synt"/>
    <property type="match status" value="1"/>
</dbReference>
<dbReference type="GO" id="GO:0030170">
    <property type="term" value="F:pyridoxal phosphate binding"/>
    <property type="evidence" value="ECO:0007669"/>
    <property type="project" value="InterPro"/>
</dbReference>
<gene>
    <name evidence="7" type="ORF">CLV43_11187</name>
</gene>
<dbReference type="CDD" id="cd00609">
    <property type="entry name" value="AAT_like"/>
    <property type="match status" value="1"/>
</dbReference>
<feature type="domain" description="Aminotransferase class I/classII large" evidence="6">
    <location>
        <begin position="13"/>
        <end position="329"/>
    </location>
</feature>
<dbReference type="Gene3D" id="3.90.1150.10">
    <property type="entry name" value="Aspartate Aminotransferase, domain 1"/>
    <property type="match status" value="1"/>
</dbReference>
<keyword evidence="1 7" id="KW-0032">Aminotransferase</keyword>
<evidence type="ECO:0000313" key="8">
    <source>
        <dbReference type="Proteomes" id="UP000239494"/>
    </source>
</evidence>
<sequence length="666" mass="69644">MNGDLSVPNIVHQLSLNENFAPPLPGVREAVIAAADNSHLTLDAMSDGLTAAIAAHLGVPASEVLVGAGSGAVLQQLLDGTAGPGDEVVHASPSFWGYGPLVRNTGATPVVLPLADGYGTDVDATAAAVTPRTRAVLLCNPNNPTGSVLGHAEVRRLLDALPPDVLLVVDEAYREFSDPAEIADALALHREDPRVVVVRTFSKSHGLLGLRVGYLVAAERVVTPLRGTAPFFRVSTVAQAAAIAALAAEDRMRAQCAAVRVERDRLRTALLDHGLPVPPSAGNYLWLPLGAEGPPLVEFLAEHGVAVGDVGGLGVRVTVGTREANDAVIALVGEYTRKGFSPAAEAVVSRLREALHGEWPEQDDPVLAISRYALLIPGKLLRPLLLTAAAGAVGGDVEQVVPAALAVEYLHVGSLVHDDVIDGDETRRGRPSVQHRFGVPDAIVTGDALMMRTFGSVTTCVDRGVPEAAALRAVRAISDAAVDVCRGQALEGAMATDPSRPLAEYVTVMALKTGALFRGACRAGAVLGGAEPAVVDAVGQYAEHLGLAFQMHDDLLPYLSDPAVTGKSGLSDLRNLRPTYPVLLAHETGTPEQRARVVGALSGELTPEEAFTALRDVLDETGALKRAVEHAEAEVALAKSYLADLPANEHTAMLAEVADMSVDRRR</sequence>
<evidence type="ECO:0000256" key="2">
    <source>
        <dbReference type="ARBA" id="ARBA00022679"/>
    </source>
</evidence>
<dbReference type="SUPFAM" id="SSF48576">
    <property type="entry name" value="Terpenoid synthases"/>
    <property type="match status" value="1"/>
</dbReference>
<dbReference type="InterPro" id="IPR033749">
    <property type="entry name" value="Polyprenyl_synt_CS"/>
</dbReference>
<dbReference type="PROSITE" id="PS00723">
    <property type="entry name" value="POLYPRENYL_SYNTHASE_1"/>
    <property type="match status" value="1"/>
</dbReference>
<keyword evidence="2 7" id="KW-0808">Transferase</keyword>
<proteinExistence type="predicted"/>
<evidence type="ECO:0000256" key="4">
    <source>
        <dbReference type="ARBA" id="ARBA00022842"/>
    </source>
</evidence>
<dbReference type="GO" id="GO:0008299">
    <property type="term" value="P:isoprenoid biosynthetic process"/>
    <property type="evidence" value="ECO:0007669"/>
    <property type="project" value="InterPro"/>
</dbReference>
<dbReference type="InterPro" id="IPR008949">
    <property type="entry name" value="Isoprenoid_synthase_dom_sf"/>
</dbReference>
<dbReference type="PANTHER" id="PTHR43643:SF3">
    <property type="entry name" value="HISTIDINOL-PHOSPHATE AMINOTRANSFERASE"/>
    <property type="match status" value="1"/>
</dbReference>
<keyword evidence="4" id="KW-0460">Magnesium</keyword>
<dbReference type="InterPro" id="IPR015421">
    <property type="entry name" value="PyrdxlP-dep_Trfase_major"/>
</dbReference>
<dbReference type="Gene3D" id="1.10.600.10">
    <property type="entry name" value="Farnesyl Diphosphate Synthase"/>
    <property type="match status" value="1"/>
</dbReference>
<dbReference type="SUPFAM" id="SSF53383">
    <property type="entry name" value="PLP-dependent transferases"/>
    <property type="match status" value="1"/>
</dbReference>
<keyword evidence="3" id="KW-0479">Metal-binding</keyword>
<name>A0A2T0STH5_9PSEU</name>
<dbReference type="GO" id="GO:0004659">
    <property type="term" value="F:prenyltransferase activity"/>
    <property type="evidence" value="ECO:0007669"/>
    <property type="project" value="InterPro"/>
</dbReference>
<dbReference type="GO" id="GO:0046872">
    <property type="term" value="F:metal ion binding"/>
    <property type="evidence" value="ECO:0007669"/>
    <property type="project" value="UniProtKB-KW"/>
</dbReference>
<keyword evidence="5" id="KW-0663">Pyridoxal phosphate</keyword>
<dbReference type="CDD" id="cd00685">
    <property type="entry name" value="Trans_IPPS_HT"/>
    <property type="match status" value="1"/>
</dbReference>
<comment type="caution">
    <text evidence="7">The sequence shown here is derived from an EMBL/GenBank/DDBJ whole genome shotgun (WGS) entry which is preliminary data.</text>
</comment>
<dbReference type="InterPro" id="IPR050106">
    <property type="entry name" value="HistidinolP_aminotransfase"/>
</dbReference>
<dbReference type="InterPro" id="IPR000092">
    <property type="entry name" value="Polyprenyl_synt"/>
</dbReference>
<dbReference type="Pfam" id="PF00155">
    <property type="entry name" value="Aminotran_1_2"/>
    <property type="match status" value="1"/>
</dbReference>
<evidence type="ECO:0000259" key="6">
    <source>
        <dbReference type="Pfam" id="PF00155"/>
    </source>
</evidence>
<reference evidence="7 8" key="1">
    <citation type="submission" date="2018-03" db="EMBL/GenBank/DDBJ databases">
        <title>Genomic Encyclopedia of Archaeal and Bacterial Type Strains, Phase II (KMG-II): from individual species to whole genera.</title>
        <authorList>
            <person name="Goeker M."/>
        </authorList>
    </citation>
    <scope>NUCLEOTIDE SEQUENCE [LARGE SCALE GENOMIC DNA]</scope>
    <source>
        <strain evidence="7 8">DSM 44720</strain>
    </source>
</reference>
<keyword evidence="8" id="KW-1185">Reference proteome</keyword>
<dbReference type="InterPro" id="IPR015424">
    <property type="entry name" value="PyrdxlP-dep_Trfase"/>
</dbReference>
<dbReference type="SMR" id="A0A2T0STH5"/>
<evidence type="ECO:0000256" key="5">
    <source>
        <dbReference type="ARBA" id="ARBA00022898"/>
    </source>
</evidence>
<dbReference type="SFLD" id="SFLDG01017">
    <property type="entry name" value="Polyprenyl_Transferase_Like"/>
    <property type="match status" value="1"/>
</dbReference>
<dbReference type="EMBL" id="PVTF01000011">
    <property type="protein sequence ID" value="PRY36715.1"/>
    <property type="molecule type" value="Genomic_DNA"/>
</dbReference>
<dbReference type="InterPro" id="IPR015422">
    <property type="entry name" value="PyrdxlP-dep_Trfase_small"/>
</dbReference>
<dbReference type="GO" id="GO:0008483">
    <property type="term" value="F:transaminase activity"/>
    <property type="evidence" value="ECO:0007669"/>
    <property type="project" value="UniProtKB-KW"/>
</dbReference>
<dbReference type="Gene3D" id="3.40.640.10">
    <property type="entry name" value="Type I PLP-dependent aspartate aminotransferase-like (Major domain)"/>
    <property type="match status" value="1"/>
</dbReference>
<protein>
    <submittedName>
        <fullName evidence="7">Histidinol-phosphate aminotransferase</fullName>
    </submittedName>
</protein>
<accession>A0A2T0STH5</accession>
<evidence type="ECO:0000313" key="7">
    <source>
        <dbReference type="EMBL" id="PRY36715.1"/>
    </source>
</evidence>
<dbReference type="InterPro" id="IPR004839">
    <property type="entry name" value="Aminotransferase_I/II_large"/>
</dbReference>
<dbReference type="PANTHER" id="PTHR43643">
    <property type="entry name" value="HISTIDINOL-PHOSPHATE AMINOTRANSFERASE 2"/>
    <property type="match status" value="1"/>
</dbReference>
<dbReference type="SFLD" id="SFLDS00005">
    <property type="entry name" value="Isoprenoid_Synthase_Type_I"/>
    <property type="match status" value="1"/>
</dbReference>
<dbReference type="AlphaFoldDB" id="A0A2T0STH5"/>
<organism evidence="7 8">
    <name type="scientific">Umezawaea tangerina</name>
    <dbReference type="NCBI Taxonomy" id="84725"/>
    <lineage>
        <taxon>Bacteria</taxon>
        <taxon>Bacillati</taxon>
        <taxon>Actinomycetota</taxon>
        <taxon>Actinomycetes</taxon>
        <taxon>Pseudonocardiales</taxon>
        <taxon>Pseudonocardiaceae</taxon>
        <taxon>Umezawaea</taxon>
    </lineage>
</organism>
<evidence type="ECO:0000256" key="3">
    <source>
        <dbReference type="ARBA" id="ARBA00022723"/>
    </source>
</evidence>